<dbReference type="InterPro" id="IPR013272">
    <property type="entry name" value="Vps72/YL1_C"/>
</dbReference>
<comment type="caution">
    <text evidence="7">The sequence shown here is derived from an EMBL/GenBank/DDBJ whole genome shotgun (WGS) entry which is preliminary data.</text>
</comment>
<keyword evidence="3" id="KW-0804">Transcription</keyword>
<dbReference type="GO" id="GO:0006338">
    <property type="term" value="P:chromatin remodeling"/>
    <property type="evidence" value="ECO:0007669"/>
    <property type="project" value="InterPro"/>
</dbReference>
<organism evidence="7 8">
    <name type="scientific">Stentor coeruleus</name>
    <dbReference type="NCBI Taxonomy" id="5963"/>
    <lineage>
        <taxon>Eukaryota</taxon>
        <taxon>Sar</taxon>
        <taxon>Alveolata</taxon>
        <taxon>Ciliophora</taxon>
        <taxon>Postciliodesmatophora</taxon>
        <taxon>Heterotrichea</taxon>
        <taxon>Heterotrichida</taxon>
        <taxon>Stentoridae</taxon>
        <taxon>Stentor</taxon>
    </lineage>
</organism>
<dbReference type="InterPro" id="IPR029525">
    <property type="entry name" value="INO80C/Ies6"/>
</dbReference>
<proteinExistence type="predicted"/>
<dbReference type="SMART" id="SM00993">
    <property type="entry name" value="YL1_C"/>
    <property type="match status" value="1"/>
</dbReference>
<feature type="region of interest" description="Disordered" evidence="5">
    <location>
        <begin position="1"/>
        <end position="20"/>
    </location>
</feature>
<evidence type="ECO:0000313" key="7">
    <source>
        <dbReference type="EMBL" id="OMJ78180.1"/>
    </source>
</evidence>
<evidence type="ECO:0000256" key="1">
    <source>
        <dbReference type="ARBA" id="ARBA00004123"/>
    </source>
</evidence>
<dbReference type="AlphaFoldDB" id="A0A1R2BNA3"/>
<reference evidence="7 8" key="1">
    <citation type="submission" date="2016-11" db="EMBL/GenBank/DDBJ databases">
        <title>The macronuclear genome of Stentor coeruleus: a giant cell with tiny introns.</title>
        <authorList>
            <person name="Slabodnick M."/>
            <person name="Ruby J.G."/>
            <person name="Reiff S.B."/>
            <person name="Swart E.C."/>
            <person name="Gosai S."/>
            <person name="Prabakaran S."/>
            <person name="Witkowska E."/>
            <person name="Larue G.E."/>
            <person name="Fisher S."/>
            <person name="Freeman R.M."/>
            <person name="Gunawardena J."/>
            <person name="Chu W."/>
            <person name="Stover N.A."/>
            <person name="Gregory B.D."/>
            <person name="Nowacki M."/>
            <person name="Derisi J."/>
            <person name="Roy S.W."/>
            <person name="Marshall W.F."/>
            <person name="Sood P."/>
        </authorList>
    </citation>
    <scope>NUCLEOTIDE SEQUENCE [LARGE SCALE GENOMIC DNA]</scope>
    <source>
        <strain evidence="7">WM001</strain>
    </source>
</reference>
<dbReference type="OrthoDB" id="49520at2759"/>
<keyword evidence="8" id="KW-1185">Reference proteome</keyword>
<name>A0A1R2BNA3_9CILI</name>
<feature type="domain" description="Vps72/YL1 C-terminal" evidence="6">
    <location>
        <begin position="69"/>
        <end position="98"/>
    </location>
</feature>
<accession>A0A1R2BNA3</accession>
<evidence type="ECO:0000256" key="3">
    <source>
        <dbReference type="ARBA" id="ARBA00023163"/>
    </source>
</evidence>
<dbReference type="Proteomes" id="UP000187209">
    <property type="component" value="Unassembled WGS sequence"/>
</dbReference>
<gene>
    <name evidence="7" type="ORF">SteCoe_22072</name>
</gene>
<sequence>MPKVKKDKHKQYGRETPFKNTSFSLKTCSTKPIKTFKQIIQAENYDNYPASVPNYLSIEAAPSTIPSRKYSDISGHVSKYTEPKTNLRYSNALEYQIIRALTQEHIDTYLSLRKAVNVIR</sequence>
<dbReference type="GO" id="GO:0031011">
    <property type="term" value="C:Ino80 complex"/>
    <property type="evidence" value="ECO:0007669"/>
    <property type="project" value="InterPro"/>
</dbReference>
<comment type="subcellular location">
    <subcellularLocation>
        <location evidence="1">Nucleus</location>
    </subcellularLocation>
</comment>
<evidence type="ECO:0000256" key="5">
    <source>
        <dbReference type="SAM" id="MobiDB-lite"/>
    </source>
</evidence>
<evidence type="ECO:0000259" key="6">
    <source>
        <dbReference type="SMART" id="SM00993"/>
    </source>
</evidence>
<protein>
    <recommendedName>
        <fullName evidence="6">Vps72/YL1 C-terminal domain-containing protein</fullName>
    </recommendedName>
</protein>
<dbReference type="EMBL" id="MPUH01000535">
    <property type="protein sequence ID" value="OMJ78180.1"/>
    <property type="molecule type" value="Genomic_DNA"/>
</dbReference>
<evidence type="ECO:0000256" key="4">
    <source>
        <dbReference type="ARBA" id="ARBA00023242"/>
    </source>
</evidence>
<keyword evidence="2" id="KW-0805">Transcription regulation</keyword>
<keyword evidence="4" id="KW-0539">Nucleus</keyword>
<dbReference type="Pfam" id="PF08265">
    <property type="entry name" value="YL1_C"/>
    <property type="match status" value="1"/>
</dbReference>
<dbReference type="PANTHER" id="PTHR31200">
    <property type="entry name" value="INO80 COMPLEX SUBUNIT C"/>
    <property type="match status" value="1"/>
</dbReference>
<evidence type="ECO:0000313" key="8">
    <source>
        <dbReference type="Proteomes" id="UP000187209"/>
    </source>
</evidence>
<dbReference type="PANTHER" id="PTHR31200:SF1">
    <property type="entry name" value="INO80 COMPLEX SUBUNIT C"/>
    <property type="match status" value="1"/>
</dbReference>
<evidence type="ECO:0000256" key="2">
    <source>
        <dbReference type="ARBA" id="ARBA00023015"/>
    </source>
</evidence>